<dbReference type="InterPro" id="IPR003734">
    <property type="entry name" value="DUF155"/>
</dbReference>
<dbReference type="VEuPathDB" id="TriTrypDB:TcCL_ESM05681"/>
<feature type="compositionally biased region" description="Low complexity" evidence="2">
    <location>
        <begin position="228"/>
        <end position="251"/>
    </location>
</feature>
<dbReference type="EMBL" id="PRFC01000048">
    <property type="protein sequence ID" value="PWV12776.1"/>
    <property type="molecule type" value="Genomic_DNA"/>
</dbReference>
<feature type="domain" description="DUF155" evidence="4">
    <location>
        <begin position="272"/>
        <end position="466"/>
    </location>
</feature>
<evidence type="ECO:0000259" key="4">
    <source>
        <dbReference type="Pfam" id="PF02582"/>
    </source>
</evidence>
<dbReference type="GO" id="GO:0005739">
    <property type="term" value="C:mitochondrion"/>
    <property type="evidence" value="ECO:0007669"/>
    <property type="project" value="UniProtKB-ARBA"/>
</dbReference>
<feature type="transmembrane region" description="Helical" evidence="3">
    <location>
        <begin position="494"/>
        <end position="513"/>
    </location>
</feature>
<organism evidence="5 6">
    <name type="scientific">Trypanosoma cruzi</name>
    <dbReference type="NCBI Taxonomy" id="5693"/>
    <lineage>
        <taxon>Eukaryota</taxon>
        <taxon>Discoba</taxon>
        <taxon>Euglenozoa</taxon>
        <taxon>Kinetoplastea</taxon>
        <taxon>Metakinetoplastina</taxon>
        <taxon>Trypanosomatida</taxon>
        <taxon>Trypanosomatidae</taxon>
        <taxon>Trypanosoma</taxon>
        <taxon>Schizotrypanum</taxon>
    </lineage>
</organism>
<feature type="region of interest" description="Disordered" evidence="2">
    <location>
        <begin position="65"/>
        <end position="88"/>
    </location>
</feature>
<proteinExistence type="inferred from homology"/>
<evidence type="ECO:0000313" key="5">
    <source>
        <dbReference type="EMBL" id="PWV12776.1"/>
    </source>
</evidence>
<evidence type="ECO:0000313" key="6">
    <source>
        <dbReference type="Proteomes" id="UP000246078"/>
    </source>
</evidence>
<dbReference type="SMR" id="A0A2V2WW30"/>
<keyword evidence="3" id="KW-0472">Membrane</keyword>
<dbReference type="VEuPathDB" id="TriTrypDB:C4B63_46g86"/>
<dbReference type="VEuPathDB" id="TriTrypDB:TcCLB.503821.5"/>
<dbReference type="AlphaFoldDB" id="A0A2V2WW30"/>
<dbReference type="VEuPathDB" id="TriTrypDB:TcYC6_0102600"/>
<gene>
    <name evidence="5" type="ORF">C3747_48g78</name>
</gene>
<reference evidence="5 6" key="1">
    <citation type="journal article" date="2018" name="Microb. Genom.">
        <title>Expanding an expanded genome: long-read sequencing of Trypanosoma cruzi.</title>
        <authorList>
            <person name="Berna L."/>
            <person name="Rodriguez M."/>
            <person name="Chiribao M.L."/>
            <person name="Parodi-Talice A."/>
            <person name="Pita S."/>
            <person name="Rijo G."/>
            <person name="Alvarez-Valin F."/>
            <person name="Robello C."/>
        </authorList>
    </citation>
    <scope>NUCLEOTIDE SEQUENCE [LARGE SCALE GENOMIC DNA]</scope>
    <source>
        <strain evidence="5 6">TCC</strain>
    </source>
</reference>
<keyword evidence="3" id="KW-0812">Transmembrane</keyword>
<keyword evidence="3" id="KW-1133">Transmembrane helix</keyword>
<dbReference type="VEuPathDB" id="TriTrypDB:TCDM_08683"/>
<dbReference type="PANTHER" id="PTHR16255:SF1">
    <property type="entry name" value="REQUIRED FOR MEIOTIC NUCLEAR DIVISION PROTEIN 1 HOMOLOG"/>
    <property type="match status" value="1"/>
</dbReference>
<dbReference type="VEuPathDB" id="TriTrypDB:TcG_07491"/>
<dbReference type="VEuPathDB" id="TriTrypDB:BCY84_13699"/>
<dbReference type="OMA" id="YYRAQGY"/>
<dbReference type="Pfam" id="PF02582">
    <property type="entry name" value="DUF155"/>
    <property type="match status" value="1"/>
</dbReference>
<evidence type="ECO:0000256" key="3">
    <source>
        <dbReference type="SAM" id="Phobius"/>
    </source>
</evidence>
<feature type="transmembrane region" description="Helical" evidence="3">
    <location>
        <begin position="20"/>
        <end position="39"/>
    </location>
</feature>
<sequence>MTDSESDVGAIQLRNRLLELVYTSGAVFTISQLALILAVDKARIVHELRRSDFRGIVYDQDEETVHMRPQHRMSPSDTILSGKMPTSRGIRRSPGIVETRYANYGSDGYHHYRRSTLGSGRVVSTKSTYRKTKYRLPFDADVVSGDNTESALPKGRVGYVCVADEFHLRELEAHYSAQGYDTKFDFDVLHIRFSDREMSAKGTRTSVLAAKSLTNFTNPTSAGCGTHGTNTTEGSNNENNSNNNNNNTGGEKPSDRSSLPSAKNLCKTGFDLFVFEYGAIVWWGFDQRFFKIVENDFMLPNSAISRYMENRYMTQLISENYPVWCTYTLERKDTLEPDEHFRERLRFDHFIIPFGRGDMDTSNVSMLCASHALAQSAKIDYLELKVQELAENCSPLPRELREKGQVSITERRLLQLRGEVLSYRLMLKSGSNLMDEPDFFWENAYLKPVFQATKECFEISERVEALDNKLDAANEILSMLAEEFSQRHGARLEWIVIWLVLAEVLIGILELLIDLKPWFYRGL</sequence>
<protein>
    <recommendedName>
        <fullName evidence="4">DUF155 domain-containing protein</fullName>
    </recommendedName>
</protein>
<dbReference type="InterPro" id="IPR051624">
    <property type="entry name" value="RMD1/Sad1-interacting"/>
</dbReference>
<dbReference type="VEuPathDB" id="TriTrypDB:TcCLB.509683.30"/>
<comment type="similarity">
    <text evidence="1">Belongs to the RMD1/sif2 family.</text>
</comment>
<dbReference type="OrthoDB" id="18302at2759"/>
<dbReference type="VEuPathDB" id="TriTrypDB:TcBrA4_0074200"/>
<dbReference type="VEuPathDB" id="TriTrypDB:TCSYLVIO_003032"/>
<evidence type="ECO:0000256" key="1">
    <source>
        <dbReference type="ARBA" id="ARBA00008306"/>
    </source>
</evidence>
<name>A0A2V2WW30_TRYCR</name>
<comment type="caution">
    <text evidence="5">The sequence shown here is derived from an EMBL/GenBank/DDBJ whole genome shotgun (WGS) entry which is preliminary data.</text>
</comment>
<dbReference type="VEuPathDB" id="TriTrypDB:Tc_MARK_2354"/>
<dbReference type="VEuPathDB" id="TriTrypDB:C3747_48g78"/>
<dbReference type="VEuPathDB" id="TriTrypDB:TcCLB.508731.9"/>
<accession>A0A2V2WW30</accession>
<evidence type="ECO:0000256" key="2">
    <source>
        <dbReference type="SAM" id="MobiDB-lite"/>
    </source>
</evidence>
<feature type="region of interest" description="Disordered" evidence="2">
    <location>
        <begin position="219"/>
        <end position="259"/>
    </location>
</feature>
<dbReference type="PANTHER" id="PTHR16255">
    <property type="entry name" value="REQUIRED FOR MEIOTIC NUCLEAR DIVISION PROTEIN 1 HOMOLOG"/>
    <property type="match status" value="1"/>
</dbReference>
<dbReference type="Proteomes" id="UP000246078">
    <property type="component" value="Unassembled WGS sequence"/>
</dbReference>
<dbReference type="VEuPathDB" id="TriTrypDB:ECC02_009346"/>